<dbReference type="EMBL" id="CM009756">
    <property type="protein sequence ID" value="PUZ45252.1"/>
    <property type="molecule type" value="Genomic_DNA"/>
</dbReference>
<protein>
    <submittedName>
        <fullName evidence="2">Uncharacterized protein</fullName>
    </submittedName>
</protein>
<dbReference type="Gene3D" id="3.30.10.10">
    <property type="entry name" value="Trypsin Inhibitor V, subunit A"/>
    <property type="match status" value="1"/>
</dbReference>
<accession>A0A2T7CPK3</accession>
<name>A0A2T7CPK3_9POAL</name>
<dbReference type="Gramene" id="PUZ45249">
    <property type="protein sequence ID" value="PUZ45249"/>
    <property type="gene ID" value="GQ55_8G206200"/>
</dbReference>
<dbReference type="InterPro" id="IPR000864">
    <property type="entry name" value="Prot_inh_pot1"/>
</dbReference>
<dbReference type="Proteomes" id="UP000244336">
    <property type="component" value="Chromosome 8"/>
</dbReference>
<dbReference type="Pfam" id="PF00280">
    <property type="entry name" value="potato_inhibit"/>
    <property type="match status" value="1"/>
</dbReference>
<gene>
    <name evidence="1" type="ORF">GQ55_8G206200</name>
    <name evidence="2" type="ORF">GQ55_8G206500</name>
</gene>
<dbReference type="EMBL" id="CM009756">
    <property type="protein sequence ID" value="PUZ45249.1"/>
    <property type="molecule type" value="Genomic_DNA"/>
</dbReference>
<dbReference type="Gramene" id="PUZ45252">
    <property type="protein sequence ID" value="PUZ45252"/>
    <property type="gene ID" value="GQ55_8G206500"/>
</dbReference>
<evidence type="ECO:0000313" key="1">
    <source>
        <dbReference type="EMBL" id="PUZ45249.1"/>
    </source>
</evidence>
<evidence type="ECO:0000313" key="3">
    <source>
        <dbReference type="Proteomes" id="UP000244336"/>
    </source>
</evidence>
<dbReference type="GO" id="GO:0009611">
    <property type="term" value="P:response to wounding"/>
    <property type="evidence" value="ECO:0007669"/>
    <property type="project" value="InterPro"/>
</dbReference>
<proteinExistence type="predicted"/>
<dbReference type="GO" id="GO:0004867">
    <property type="term" value="F:serine-type endopeptidase inhibitor activity"/>
    <property type="evidence" value="ECO:0007669"/>
    <property type="project" value="InterPro"/>
</dbReference>
<keyword evidence="3" id="KW-1185">Reference proteome</keyword>
<sequence>MPVAEIRRERPDLRVVRVLPPGQTPSPPQPGMTRVIIYNNANHQVIAPAPYIG</sequence>
<evidence type="ECO:0000313" key="2">
    <source>
        <dbReference type="EMBL" id="PUZ45252.1"/>
    </source>
</evidence>
<dbReference type="AlphaFoldDB" id="A0A2T7CPK3"/>
<reference evidence="2 3" key="1">
    <citation type="submission" date="2018-04" db="EMBL/GenBank/DDBJ databases">
        <title>WGS assembly of Panicum hallii var. hallii HAL2.</title>
        <authorList>
            <person name="Lovell J."/>
            <person name="Jenkins J."/>
            <person name="Lowry D."/>
            <person name="Mamidi S."/>
            <person name="Sreedasyam A."/>
            <person name="Weng X."/>
            <person name="Barry K."/>
            <person name="Bonette J."/>
            <person name="Campitelli B."/>
            <person name="Daum C."/>
            <person name="Gordon S."/>
            <person name="Gould B."/>
            <person name="Lipzen A."/>
            <person name="MacQueen A."/>
            <person name="Palacio-Mejia J."/>
            <person name="Plott C."/>
            <person name="Shakirov E."/>
            <person name="Shu S."/>
            <person name="Yoshinaga Y."/>
            <person name="Zane M."/>
            <person name="Rokhsar D."/>
            <person name="Grimwood J."/>
            <person name="Schmutz J."/>
            <person name="Juenger T."/>
        </authorList>
    </citation>
    <scope>NUCLEOTIDE SEQUENCE [LARGE SCALE GENOMIC DNA]</scope>
    <source>
        <strain evidence="3">cv. HAL2</strain>
        <strain evidence="2">HAL2</strain>
    </source>
</reference>
<organism evidence="2 3">
    <name type="scientific">Panicum hallii var. hallii</name>
    <dbReference type="NCBI Taxonomy" id="1504633"/>
    <lineage>
        <taxon>Eukaryota</taxon>
        <taxon>Viridiplantae</taxon>
        <taxon>Streptophyta</taxon>
        <taxon>Embryophyta</taxon>
        <taxon>Tracheophyta</taxon>
        <taxon>Spermatophyta</taxon>
        <taxon>Magnoliopsida</taxon>
        <taxon>Liliopsida</taxon>
        <taxon>Poales</taxon>
        <taxon>Poaceae</taxon>
        <taxon>PACMAD clade</taxon>
        <taxon>Panicoideae</taxon>
        <taxon>Panicodae</taxon>
        <taxon>Paniceae</taxon>
        <taxon>Panicinae</taxon>
        <taxon>Panicum</taxon>
        <taxon>Panicum sect. Panicum</taxon>
    </lineage>
</organism>